<dbReference type="InterPro" id="IPR001792">
    <property type="entry name" value="Acylphosphatase-like_dom"/>
</dbReference>
<evidence type="ECO:0000256" key="6">
    <source>
        <dbReference type="PROSITE-ProRule" id="PRU00520"/>
    </source>
</evidence>
<dbReference type="Proteomes" id="UP000315669">
    <property type="component" value="Unassembled WGS sequence"/>
</dbReference>
<name>A0A523Y566_UNCAE</name>
<dbReference type="NCBIfam" id="NF011016">
    <property type="entry name" value="PRK14444.1"/>
    <property type="match status" value="1"/>
</dbReference>
<protein>
    <recommendedName>
        <fullName evidence="3 6">Acylphosphatase</fullName>
        <ecNumber evidence="2 6">3.6.1.7</ecNumber>
    </recommendedName>
</protein>
<dbReference type="PANTHER" id="PTHR47268">
    <property type="entry name" value="ACYLPHOSPHATASE"/>
    <property type="match status" value="1"/>
</dbReference>
<evidence type="ECO:0000256" key="5">
    <source>
        <dbReference type="ARBA" id="ARBA00047645"/>
    </source>
</evidence>
<evidence type="ECO:0000256" key="4">
    <source>
        <dbReference type="ARBA" id="ARBA00022801"/>
    </source>
</evidence>
<sequence length="92" mass="10601">MGKLRAHVLIKGRVQGVFFRAETGSQAYRLGIVGWVKNRWDGRVEAVFEGEEKAVQKMISWCYKGPPAAIIEDVEVKWEDYKGEFTSFSIRY</sequence>
<evidence type="ECO:0000256" key="3">
    <source>
        <dbReference type="ARBA" id="ARBA00015991"/>
    </source>
</evidence>
<organism evidence="10 11">
    <name type="scientific">Aerophobetes bacterium</name>
    <dbReference type="NCBI Taxonomy" id="2030807"/>
    <lineage>
        <taxon>Bacteria</taxon>
        <taxon>Candidatus Aerophobota</taxon>
    </lineage>
</organism>
<evidence type="ECO:0000256" key="1">
    <source>
        <dbReference type="ARBA" id="ARBA00005614"/>
    </source>
</evidence>
<comment type="similarity">
    <text evidence="1 8">Belongs to the acylphosphatase family.</text>
</comment>
<dbReference type="PROSITE" id="PS00151">
    <property type="entry name" value="ACYLPHOSPHATASE_2"/>
    <property type="match status" value="1"/>
</dbReference>
<dbReference type="InterPro" id="IPR020456">
    <property type="entry name" value="Acylphosphatase"/>
</dbReference>
<proteinExistence type="inferred from homology"/>
<evidence type="ECO:0000313" key="11">
    <source>
        <dbReference type="Proteomes" id="UP000315669"/>
    </source>
</evidence>
<reference evidence="10 11" key="1">
    <citation type="submission" date="2019-03" db="EMBL/GenBank/DDBJ databases">
        <title>Metabolic potential of uncultured bacteria and archaea associated with petroleum seepage in deep-sea sediments.</title>
        <authorList>
            <person name="Dong X."/>
            <person name="Hubert C."/>
        </authorList>
    </citation>
    <scope>NUCLEOTIDE SEQUENCE [LARGE SCALE GENOMIC DNA]</scope>
    <source>
        <strain evidence="10">E29_bin25</strain>
    </source>
</reference>
<evidence type="ECO:0000256" key="2">
    <source>
        <dbReference type="ARBA" id="ARBA00012150"/>
    </source>
</evidence>
<dbReference type="PROSITE" id="PS51160">
    <property type="entry name" value="ACYLPHOSPHATASE_3"/>
    <property type="match status" value="1"/>
</dbReference>
<dbReference type="InterPro" id="IPR036046">
    <property type="entry name" value="Acylphosphatase-like_dom_sf"/>
</dbReference>
<evidence type="ECO:0000256" key="8">
    <source>
        <dbReference type="RuleBase" id="RU004168"/>
    </source>
</evidence>
<dbReference type="Pfam" id="PF00708">
    <property type="entry name" value="Acylphosphatase"/>
    <property type="match status" value="1"/>
</dbReference>
<gene>
    <name evidence="10" type="ORF">E3J32_00180</name>
</gene>
<dbReference type="SUPFAM" id="SSF54975">
    <property type="entry name" value="Acylphosphatase/BLUF domain-like"/>
    <property type="match status" value="1"/>
</dbReference>
<dbReference type="EC" id="3.6.1.7" evidence="2 6"/>
<dbReference type="Gene3D" id="3.30.70.100">
    <property type="match status" value="1"/>
</dbReference>
<feature type="active site" evidence="6">
    <location>
        <position position="38"/>
    </location>
</feature>
<comment type="caution">
    <text evidence="10">The sequence shown here is derived from an EMBL/GenBank/DDBJ whole genome shotgun (WGS) entry which is preliminary data.</text>
</comment>
<dbReference type="FunFam" id="3.30.70.100:FF:000012">
    <property type="entry name" value="Acylphosphatase"/>
    <property type="match status" value="1"/>
</dbReference>
<keyword evidence="4 6" id="KW-0378">Hydrolase</keyword>
<comment type="catalytic activity">
    <reaction evidence="5 6 7">
        <text>an acyl phosphate + H2O = a carboxylate + phosphate + H(+)</text>
        <dbReference type="Rhea" id="RHEA:14965"/>
        <dbReference type="ChEBI" id="CHEBI:15377"/>
        <dbReference type="ChEBI" id="CHEBI:15378"/>
        <dbReference type="ChEBI" id="CHEBI:29067"/>
        <dbReference type="ChEBI" id="CHEBI:43474"/>
        <dbReference type="ChEBI" id="CHEBI:59918"/>
        <dbReference type="EC" id="3.6.1.7"/>
    </reaction>
</comment>
<evidence type="ECO:0000259" key="9">
    <source>
        <dbReference type="PROSITE" id="PS51160"/>
    </source>
</evidence>
<evidence type="ECO:0000313" key="10">
    <source>
        <dbReference type="EMBL" id="TET86582.1"/>
    </source>
</evidence>
<dbReference type="GO" id="GO:0003998">
    <property type="term" value="F:acylphosphatase activity"/>
    <property type="evidence" value="ECO:0007669"/>
    <property type="project" value="UniProtKB-EC"/>
</dbReference>
<dbReference type="InterPro" id="IPR017968">
    <property type="entry name" value="Acylphosphatase_CS"/>
</dbReference>
<feature type="domain" description="Acylphosphatase-like" evidence="9">
    <location>
        <begin position="5"/>
        <end position="92"/>
    </location>
</feature>
<dbReference type="PANTHER" id="PTHR47268:SF4">
    <property type="entry name" value="ACYLPHOSPHATASE"/>
    <property type="match status" value="1"/>
</dbReference>
<dbReference type="AlphaFoldDB" id="A0A523Y566"/>
<dbReference type="PRINTS" id="PR00112">
    <property type="entry name" value="ACYLPHPHTASE"/>
</dbReference>
<dbReference type="PROSITE" id="PS00150">
    <property type="entry name" value="ACYLPHOSPHATASE_1"/>
    <property type="match status" value="1"/>
</dbReference>
<evidence type="ECO:0000256" key="7">
    <source>
        <dbReference type="RuleBase" id="RU000553"/>
    </source>
</evidence>
<dbReference type="EMBL" id="SOII01000011">
    <property type="protein sequence ID" value="TET86582.1"/>
    <property type="molecule type" value="Genomic_DNA"/>
</dbReference>
<feature type="active site" evidence="6">
    <location>
        <position position="20"/>
    </location>
</feature>
<accession>A0A523Y566</accession>